<name>A0A8X8YEW1_SALSN</name>
<dbReference type="EMBL" id="PNBA02000003">
    <property type="protein sequence ID" value="KAG6430444.1"/>
    <property type="molecule type" value="Genomic_DNA"/>
</dbReference>
<feature type="region of interest" description="Disordered" evidence="9">
    <location>
        <begin position="315"/>
        <end position="415"/>
    </location>
</feature>
<evidence type="ECO:0000256" key="4">
    <source>
        <dbReference type="ARBA" id="ARBA00022723"/>
    </source>
</evidence>
<reference evidence="10" key="2">
    <citation type="submission" date="2020-08" db="EMBL/GenBank/DDBJ databases">
        <title>Plant Genome Project.</title>
        <authorList>
            <person name="Zhang R.-G."/>
        </authorList>
    </citation>
    <scope>NUCLEOTIDE SEQUENCE</scope>
    <source>
        <strain evidence="10">Huo1</strain>
        <tissue evidence="10">Leaf</tissue>
    </source>
</reference>
<dbReference type="AlphaFoldDB" id="A0A8X8YEW1"/>
<feature type="coiled-coil region" evidence="8">
    <location>
        <begin position="232"/>
        <end position="266"/>
    </location>
</feature>
<dbReference type="PROSITE" id="PS00387">
    <property type="entry name" value="PPASE"/>
    <property type="match status" value="1"/>
</dbReference>
<evidence type="ECO:0000256" key="5">
    <source>
        <dbReference type="ARBA" id="ARBA00022801"/>
    </source>
</evidence>
<keyword evidence="8" id="KW-0175">Coiled coil</keyword>
<dbReference type="PANTHER" id="PTHR10286">
    <property type="entry name" value="INORGANIC PYROPHOSPHATASE"/>
    <property type="match status" value="1"/>
</dbReference>
<keyword evidence="6" id="KW-0460">Magnesium</keyword>
<dbReference type="GO" id="GO:0005737">
    <property type="term" value="C:cytoplasm"/>
    <property type="evidence" value="ECO:0007669"/>
    <property type="project" value="InterPro"/>
</dbReference>
<evidence type="ECO:0000256" key="3">
    <source>
        <dbReference type="ARBA" id="ARBA00012146"/>
    </source>
</evidence>
<evidence type="ECO:0000256" key="7">
    <source>
        <dbReference type="ARBA" id="ARBA00047820"/>
    </source>
</evidence>
<evidence type="ECO:0000256" key="6">
    <source>
        <dbReference type="ARBA" id="ARBA00022842"/>
    </source>
</evidence>
<keyword evidence="5" id="KW-0378">Hydrolase</keyword>
<proteinExistence type="inferred from homology"/>
<feature type="compositionally biased region" description="Basic and acidic residues" evidence="9">
    <location>
        <begin position="321"/>
        <end position="330"/>
    </location>
</feature>
<comment type="similarity">
    <text evidence="2">Belongs to the PPase family.</text>
</comment>
<dbReference type="GO" id="GO:0000287">
    <property type="term" value="F:magnesium ion binding"/>
    <property type="evidence" value="ECO:0007669"/>
    <property type="project" value="InterPro"/>
</dbReference>
<accession>A0A8X8YEW1</accession>
<reference evidence="10" key="1">
    <citation type="submission" date="2018-01" db="EMBL/GenBank/DDBJ databases">
        <authorList>
            <person name="Mao J.F."/>
        </authorList>
    </citation>
    <scope>NUCLEOTIDE SEQUENCE</scope>
    <source>
        <strain evidence="10">Huo1</strain>
        <tissue evidence="10">Leaf</tissue>
    </source>
</reference>
<gene>
    <name evidence="10" type="ORF">SASPL_108511</name>
</gene>
<keyword evidence="11" id="KW-1185">Reference proteome</keyword>
<keyword evidence="4" id="KW-0479">Metal-binding</keyword>
<dbReference type="Pfam" id="PF00719">
    <property type="entry name" value="Pyrophosphatase"/>
    <property type="match status" value="1"/>
</dbReference>
<dbReference type="SUPFAM" id="SSF50324">
    <property type="entry name" value="Inorganic pyrophosphatase"/>
    <property type="match status" value="1"/>
</dbReference>
<feature type="compositionally biased region" description="Pro residues" evidence="9">
    <location>
        <begin position="343"/>
        <end position="352"/>
    </location>
</feature>
<comment type="cofactor">
    <cofactor evidence="1">
        <name>Mg(2+)</name>
        <dbReference type="ChEBI" id="CHEBI:18420"/>
    </cofactor>
</comment>
<dbReference type="GO" id="GO:0004427">
    <property type="term" value="F:inorganic diphosphate phosphatase activity"/>
    <property type="evidence" value="ECO:0007669"/>
    <property type="project" value="UniProtKB-EC"/>
</dbReference>
<evidence type="ECO:0000313" key="10">
    <source>
        <dbReference type="EMBL" id="KAG6430444.1"/>
    </source>
</evidence>
<evidence type="ECO:0000256" key="2">
    <source>
        <dbReference type="ARBA" id="ARBA00006220"/>
    </source>
</evidence>
<evidence type="ECO:0000256" key="9">
    <source>
        <dbReference type="SAM" id="MobiDB-lite"/>
    </source>
</evidence>
<dbReference type="Proteomes" id="UP000298416">
    <property type="component" value="Unassembled WGS sequence"/>
</dbReference>
<sequence length="415" mass="45689">MDGEPKPMMELRGTIAVRGCGRRSKRGGNRKAKPDFGTKPPYLNVPTANVIHFRVLVNSLSSLLAAFINQFPVMPPAVMAPPIEIPSKSPAVQKASHSPLNERIISSMTRKTVAAHPWHELEIVVYPHNYGFLPRTLCEDNDPIDVLEPVLPGCFLRAKAIGLMPMIDQGEKDKKNENKDVAVDDFLPAAVAYEAVQSSMSVLLFHVSASSALACMEEQPRSKWEELLEICIIKVQENRKVTNQRLLNLERNTGLLEQELASLAAQVEELEFNMRVLATTIGSKHTPGTLPSLPEINPKGNCHAMQLRSMITYQPPQAADLGREEMEKNRGRPTSRQLLINPSGPPKIPQPAKPDLDTDAELPPVAAAPLRSGPLPESQPPDPQFPSTATIPTRGSYRKNPSKGKTFLSLRTPEE</sequence>
<organism evidence="10">
    <name type="scientific">Salvia splendens</name>
    <name type="common">Scarlet sage</name>
    <dbReference type="NCBI Taxonomy" id="180675"/>
    <lineage>
        <taxon>Eukaryota</taxon>
        <taxon>Viridiplantae</taxon>
        <taxon>Streptophyta</taxon>
        <taxon>Embryophyta</taxon>
        <taxon>Tracheophyta</taxon>
        <taxon>Spermatophyta</taxon>
        <taxon>Magnoliopsida</taxon>
        <taxon>eudicotyledons</taxon>
        <taxon>Gunneridae</taxon>
        <taxon>Pentapetalae</taxon>
        <taxon>asterids</taxon>
        <taxon>lamiids</taxon>
        <taxon>Lamiales</taxon>
        <taxon>Lamiaceae</taxon>
        <taxon>Nepetoideae</taxon>
        <taxon>Mentheae</taxon>
        <taxon>Salviinae</taxon>
        <taxon>Salvia</taxon>
        <taxon>Salvia subgen. Calosphace</taxon>
        <taxon>core Calosphace</taxon>
    </lineage>
</organism>
<dbReference type="InterPro" id="IPR036649">
    <property type="entry name" value="Pyrophosphatase_sf"/>
</dbReference>
<protein>
    <recommendedName>
        <fullName evidence="3">inorganic diphosphatase</fullName>
        <ecNumber evidence="3">3.6.1.1</ecNumber>
    </recommendedName>
</protein>
<comment type="caution">
    <text evidence="10">The sequence shown here is derived from an EMBL/GenBank/DDBJ whole genome shotgun (WGS) entry which is preliminary data.</text>
</comment>
<dbReference type="GO" id="GO:0006796">
    <property type="term" value="P:phosphate-containing compound metabolic process"/>
    <property type="evidence" value="ECO:0007669"/>
    <property type="project" value="InterPro"/>
</dbReference>
<evidence type="ECO:0000256" key="8">
    <source>
        <dbReference type="SAM" id="Coils"/>
    </source>
</evidence>
<evidence type="ECO:0000256" key="1">
    <source>
        <dbReference type="ARBA" id="ARBA00001946"/>
    </source>
</evidence>
<comment type="catalytic activity">
    <reaction evidence="7">
        <text>diphosphate + H2O = 2 phosphate + H(+)</text>
        <dbReference type="Rhea" id="RHEA:24576"/>
        <dbReference type="ChEBI" id="CHEBI:15377"/>
        <dbReference type="ChEBI" id="CHEBI:15378"/>
        <dbReference type="ChEBI" id="CHEBI:33019"/>
        <dbReference type="ChEBI" id="CHEBI:43474"/>
        <dbReference type="EC" id="3.6.1.1"/>
    </reaction>
</comment>
<dbReference type="Gene3D" id="3.90.80.10">
    <property type="entry name" value="Inorganic pyrophosphatase"/>
    <property type="match status" value="1"/>
</dbReference>
<dbReference type="EC" id="3.6.1.1" evidence="3"/>
<dbReference type="InterPro" id="IPR008162">
    <property type="entry name" value="Pyrophosphatase"/>
</dbReference>
<evidence type="ECO:0000313" key="11">
    <source>
        <dbReference type="Proteomes" id="UP000298416"/>
    </source>
</evidence>